<dbReference type="EMBL" id="JPWV03000340">
    <property type="protein sequence ID" value="KAG2516477.1"/>
    <property type="molecule type" value="Genomic_DNA"/>
</dbReference>
<accession>A0A3R7GUY4</accession>
<evidence type="ECO:0000313" key="4">
    <source>
        <dbReference type="EMBL" id="RLN38025.1"/>
    </source>
</evidence>
<keyword evidence="1" id="KW-1133">Transmembrane helix</keyword>
<dbReference type="Proteomes" id="UP000285883">
    <property type="component" value="Unassembled WGS sequence"/>
</dbReference>
<proteinExistence type="predicted"/>
<name>A0A3R7GUY4_9STRA</name>
<keyword evidence="1" id="KW-0812">Transmembrane</keyword>
<reference evidence="2" key="1">
    <citation type="journal article" date="2015" name="Genom Data">
        <title>Genome sequences of six Phytophthora species associated with forests in New Zealand.</title>
        <authorList>
            <person name="Studholme D.J."/>
            <person name="McDougal R.L."/>
            <person name="Sambles C."/>
            <person name="Hansen E."/>
            <person name="Hardy G."/>
            <person name="Grant M."/>
            <person name="Ganley R.J."/>
            <person name="Williams N.M."/>
        </authorList>
    </citation>
    <scope>NUCLEOTIDE SEQUENCE</scope>
    <source>
        <strain evidence="2">NZFS 2646</strain>
        <strain evidence="3">NZFS 3630</strain>
    </source>
</reference>
<dbReference type="Proteomes" id="UP000285624">
    <property type="component" value="Unassembled WGS sequence"/>
</dbReference>
<evidence type="ECO:0000313" key="5">
    <source>
        <dbReference type="EMBL" id="RLN76072.1"/>
    </source>
</evidence>
<keyword evidence="1" id="KW-0472">Membrane</keyword>
<dbReference type="EMBL" id="JPWU03000340">
    <property type="protein sequence ID" value="KAG2519501.1"/>
    <property type="molecule type" value="Genomic_DNA"/>
</dbReference>
<feature type="transmembrane region" description="Helical" evidence="1">
    <location>
        <begin position="80"/>
        <end position="101"/>
    </location>
</feature>
<reference evidence="6 7" key="2">
    <citation type="submission" date="2018-07" db="EMBL/GenBank/DDBJ databases">
        <title>Genome sequencing of oomycete isolates from Chile give support for New Zealand origin for Phytophthora kernoviae and make available the first Nothophytophthora sp. genome.</title>
        <authorList>
            <person name="Studholme D.J."/>
            <person name="Sanfuentes E."/>
            <person name="Panda P."/>
            <person name="Hill R."/>
            <person name="Sambles C."/>
            <person name="Grant M."/>
            <person name="Williams N.M."/>
            <person name="Mcdougal R.L."/>
        </authorList>
    </citation>
    <scope>NUCLEOTIDE SEQUENCE [LARGE SCALE GENOMIC DNA]</scope>
    <source>
        <strain evidence="4">Chile2</strain>
        <strain evidence="5">Chile4</strain>
    </source>
</reference>
<dbReference type="AlphaFoldDB" id="A0A3R7GUY4"/>
<dbReference type="Proteomes" id="UP000785171">
    <property type="component" value="Unassembled WGS sequence"/>
</dbReference>
<evidence type="ECO:0000313" key="2">
    <source>
        <dbReference type="EMBL" id="KAG2516477.1"/>
    </source>
</evidence>
<evidence type="ECO:0000313" key="6">
    <source>
        <dbReference type="Proteomes" id="UP000285624"/>
    </source>
</evidence>
<dbReference type="Proteomes" id="UP000792063">
    <property type="component" value="Unassembled WGS sequence"/>
</dbReference>
<sequence length="146" mass="16359">MLTLIYPLCIFGLTSLDGIHQAFFVVLLLVIKIGAKNWINRALTGHNDLKPEAVIFNMEVFNALYISNAIQNALSWTSTAAIMALDVIILLLSVVDVIEVLNEVTVLMKKILRGHPIVKEHFVQRGIIRSRLTSVFLYVMQISLVV</sequence>
<dbReference type="EMBL" id="MAYM02000506">
    <property type="protein sequence ID" value="RLN38025.1"/>
    <property type="molecule type" value="Genomic_DNA"/>
</dbReference>
<dbReference type="EMBL" id="MBDN02000349">
    <property type="protein sequence ID" value="RLN76072.1"/>
    <property type="molecule type" value="Genomic_DNA"/>
</dbReference>
<keyword evidence="6" id="KW-1185">Reference proteome</keyword>
<comment type="caution">
    <text evidence="5">The sequence shown here is derived from an EMBL/GenBank/DDBJ whole genome shotgun (WGS) entry which is preliminary data.</text>
</comment>
<reference evidence="2" key="3">
    <citation type="submission" date="2020-06" db="EMBL/GenBank/DDBJ databases">
        <authorList>
            <person name="Studholme D.J."/>
        </authorList>
    </citation>
    <scope>NUCLEOTIDE SEQUENCE</scope>
    <source>
        <strain evidence="2">NZFS 2646</strain>
        <strain evidence="3">NZFS 3630</strain>
    </source>
</reference>
<evidence type="ECO:0000313" key="7">
    <source>
        <dbReference type="Proteomes" id="UP000285883"/>
    </source>
</evidence>
<protein>
    <submittedName>
        <fullName evidence="5">Uncharacterized protein</fullName>
    </submittedName>
</protein>
<gene>
    <name evidence="4" type="ORF">BBI17_007882</name>
    <name evidence="5" type="ORF">BBO99_00007841</name>
    <name evidence="2" type="ORF">JM16_007653</name>
    <name evidence="3" type="ORF">JM18_006979</name>
</gene>
<evidence type="ECO:0000256" key="1">
    <source>
        <dbReference type="SAM" id="Phobius"/>
    </source>
</evidence>
<organism evidence="5 6">
    <name type="scientific">Phytophthora kernoviae</name>
    <dbReference type="NCBI Taxonomy" id="325452"/>
    <lineage>
        <taxon>Eukaryota</taxon>
        <taxon>Sar</taxon>
        <taxon>Stramenopiles</taxon>
        <taxon>Oomycota</taxon>
        <taxon>Peronosporomycetes</taxon>
        <taxon>Peronosporales</taxon>
        <taxon>Peronosporaceae</taxon>
        <taxon>Phytophthora</taxon>
    </lineage>
</organism>
<evidence type="ECO:0000313" key="3">
    <source>
        <dbReference type="EMBL" id="KAG2519501.1"/>
    </source>
</evidence>